<name>A0A484HBV5_9BACT</name>
<proteinExistence type="predicted"/>
<accession>A0A484HBV5</accession>
<evidence type="ECO:0000313" key="1">
    <source>
        <dbReference type="EMBL" id="VEN72662.1"/>
    </source>
</evidence>
<reference evidence="1" key="1">
    <citation type="submission" date="2019-01" db="EMBL/GenBank/DDBJ databases">
        <authorList>
            <consortium name="Genoscope - CEA"/>
            <person name="William W."/>
        </authorList>
    </citation>
    <scope>NUCLEOTIDE SEQUENCE</scope>
    <source>
        <strain evidence="1">CR-1</strain>
    </source>
</reference>
<gene>
    <name evidence="1" type="ORF">EPICR_10161</name>
</gene>
<sequence length="296" mass="33852">MKTNSLIKLFVFFPLVFFCGCLTYAPLSLRVLPDEPMAKTGISYLPMKNLFRSDDKMVIVPHWGAISKPGEYDLKIEISGPAGTVLYTKEIKNAPVRSHHFYWHTIPINDEVRAMLTHGDAYTVNFYMNNELSLSRKGRYIDESLINEKVKNAVILPFEIQQEKAFFNPGELSNMFAHPIFFEVKRIIPDTVPAHISKGKLVTGVKISSFKKKEALEKIKEMFPRDVIIAGKVELGERISDMNRLIVLVYHAQTGKIKRFEAKSSGAKRKFRVVFEDLVESLFRDQNLAGYIREMG</sequence>
<protein>
    <submittedName>
        <fullName evidence="1">Uncharacterized protein</fullName>
    </submittedName>
</protein>
<dbReference type="EMBL" id="CAACVI010000001">
    <property type="protein sequence ID" value="VEN72662.1"/>
    <property type="molecule type" value="Genomic_DNA"/>
</dbReference>
<dbReference type="AlphaFoldDB" id="A0A484HBV5"/>
<dbReference type="PROSITE" id="PS51257">
    <property type="entry name" value="PROKAR_LIPOPROTEIN"/>
    <property type="match status" value="1"/>
</dbReference>
<organism evidence="1">
    <name type="scientific">uncultured Desulfobacteraceae bacterium</name>
    <dbReference type="NCBI Taxonomy" id="218296"/>
    <lineage>
        <taxon>Bacteria</taxon>
        <taxon>Pseudomonadati</taxon>
        <taxon>Thermodesulfobacteriota</taxon>
        <taxon>Desulfobacteria</taxon>
        <taxon>Desulfobacterales</taxon>
        <taxon>Desulfobacteraceae</taxon>
        <taxon>environmental samples</taxon>
    </lineage>
</organism>